<comment type="cofactor">
    <cofactor evidence="8">
        <name>Mg(2+)</name>
        <dbReference type="ChEBI" id="CHEBI:18420"/>
    </cofactor>
</comment>
<keyword evidence="2 8" id="KW-0949">S-adenosyl-L-methionine</keyword>
<keyword evidence="7 8" id="KW-0456">Lyase</keyword>
<comment type="subunit">
    <text evidence="8">Homodimer.</text>
</comment>
<dbReference type="Pfam" id="PF04055">
    <property type="entry name" value="Radical_SAM"/>
    <property type="match status" value="1"/>
</dbReference>
<dbReference type="InterPro" id="IPR024924">
    <property type="entry name" value="7-CO-7-deazaguanine_synth-like"/>
</dbReference>
<dbReference type="GO" id="GO:0008616">
    <property type="term" value="P:tRNA queuosine(34) biosynthetic process"/>
    <property type="evidence" value="ECO:0007669"/>
    <property type="project" value="UniProtKB-UniRule"/>
</dbReference>
<comment type="catalytic activity">
    <reaction evidence="8">
        <text>6-carboxy-5,6,7,8-tetrahydropterin + H(+) = 7-carboxy-7-carbaguanine + NH4(+)</text>
        <dbReference type="Rhea" id="RHEA:27974"/>
        <dbReference type="ChEBI" id="CHEBI:15378"/>
        <dbReference type="ChEBI" id="CHEBI:28938"/>
        <dbReference type="ChEBI" id="CHEBI:61032"/>
        <dbReference type="ChEBI" id="CHEBI:61036"/>
        <dbReference type="EC" id="4.3.99.3"/>
    </reaction>
</comment>
<feature type="binding site" evidence="8">
    <location>
        <begin position="38"/>
        <end position="40"/>
    </location>
    <ligand>
        <name>S-adenosyl-L-methionine</name>
        <dbReference type="ChEBI" id="CHEBI:59789"/>
    </ligand>
</feature>
<proteinExistence type="inferred from homology"/>
<keyword evidence="3 8" id="KW-0479">Metal-binding</keyword>
<dbReference type="GO" id="GO:0016840">
    <property type="term" value="F:carbon-nitrogen lyase activity"/>
    <property type="evidence" value="ECO:0007669"/>
    <property type="project" value="UniProtKB-UniRule"/>
</dbReference>
<dbReference type="EC" id="4.3.99.3" evidence="8"/>
<dbReference type="Gene3D" id="3.20.20.70">
    <property type="entry name" value="Aldolase class I"/>
    <property type="match status" value="1"/>
</dbReference>
<accession>A0A833L0K8</accession>
<evidence type="ECO:0000256" key="8">
    <source>
        <dbReference type="HAMAP-Rule" id="MF_00917"/>
    </source>
</evidence>
<feature type="binding site" evidence="8">
    <location>
        <position position="41"/>
    </location>
    <ligand>
        <name>Mg(2+)</name>
        <dbReference type="ChEBI" id="CHEBI:18420"/>
    </ligand>
</feature>
<dbReference type="GO" id="GO:1904047">
    <property type="term" value="F:S-adenosyl-L-methionine binding"/>
    <property type="evidence" value="ECO:0007669"/>
    <property type="project" value="UniProtKB-UniRule"/>
</dbReference>
<dbReference type="PANTHER" id="PTHR42836:SF1">
    <property type="entry name" value="7-CARBOXY-7-DEAZAGUANINE SYNTHASE"/>
    <property type="match status" value="1"/>
</dbReference>
<evidence type="ECO:0000313" key="11">
    <source>
        <dbReference type="Proteomes" id="UP000488506"/>
    </source>
</evidence>
<evidence type="ECO:0000256" key="2">
    <source>
        <dbReference type="ARBA" id="ARBA00022691"/>
    </source>
</evidence>
<dbReference type="SUPFAM" id="SSF102114">
    <property type="entry name" value="Radical SAM enzymes"/>
    <property type="match status" value="1"/>
</dbReference>
<dbReference type="Proteomes" id="UP000488506">
    <property type="component" value="Unassembled WGS sequence"/>
</dbReference>
<keyword evidence="5 8" id="KW-0408">Iron</keyword>
<dbReference type="SFLD" id="SFLDS00029">
    <property type="entry name" value="Radical_SAM"/>
    <property type="match status" value="1"/>
</dbReference>
<dbReference type="PROSITE" id="PS51918">
    <property type="entry name" value="RADICAL_SAM"/>
    <property type="match status" value="1"/>
</dbReference>
<feature type="domain" description="Radical SAM core" evidence="9">
    <location>
        <begin position="19"/>
        <end position="244"/>
    </location>
</feature>
<comment type="function">
    <text evidence="8">Catalyzes the complex heterocyclic radical-mediated conversion of 6-carboxy-5,6,7,8-tetrahydropterin (CPH4) to 7-carboxy-7-deazaguanine (CDG), a step common to the biosynthetic pathways of all 7-deazapurine-containing compounds.</text>
</comment>
<evidence type="ECO:0000256" key="3">
    <source>
        <dbReference type="ARBA" id="ARBA00022723"/>
    </source>
</evidence>
<feature type="binding site" evidence="8">
    <location>
        <position position="90"/>
    </location>
    <ligand>
        <name>S-adenosyl-L-methionine</name>
        <dbReference type="ChEBI" id="CHEBI:59789"/>
    </ligand>
</feature>
<dbReference type="AlphaFoldDB" id="A0A833L0K8"/>
<dbReference type="GO" id="GO:0051539">
    <property type="term" value="F:4 iron, 4 sulfur cluster binding"/>
    <property type="evidence" value="ECO:0007669"/>
    <property type="project" value="UniProtKB-UniRule"/>
</dbReference>
<evidence type="ECO:0000256" key="1">
    <source>
        <dbReference type="ARBA" id="ARBA00022485"/>
    </source>
</evidence>
<comment type="cofactor">
    <cofactor evidence="8">
        <name>S-adenosyl-L-methionine</name>
        <dbReference type="ChEBI" id="CHEBI:59789"/>
    </cofactor>
    <text evidence="8">Binds 1 S-adenosyl-L-methionine per subunit.</text>
</comment>
<evidence type="ECO:0000256" key="4">
    <source>
        <dbReference type="ARBA" id="ARBA00022842"/>
    </source>
</evidence>
<dbReference type="EMBL" id="WPAF01000017">
    <property type="protein sequence ID" value="KAF0133840.1"/>
    <property type="molecule type" value="Genomic_DNA"/>
</dbReference>
<comment type="pathway">
    <text evidence="8">Purine metabolism; 7-cyano-7-deazaguanine biosynthesis.</text>
</comment>
<comment type="caution">
    <text evidence="8">Lacks conserved residue(s) required for the propagation of feature annotation.</text>
</comment>
<reference evidence="10 11" key="1">
    <citation type="submission" date="2019-12" db="EMBL/GenBank/DDBJ databases">
        <authorList>
            <person name="Wolfe R."/>
            <person name="Danczak R."/>
            <person name="Wilkins M."/>
        </authorList>
    </citation>
    <scope>NUCLEOTIDE SEQUENCE [LARGE SCALE GENOMIC DNA]</scope>
    <source>
        <strain evidence="10">X2_MaxBin.013</strain>
    </source>
</reference>
<evidence type="ECO:0000256" key="7">
    <source>
        <dbReference type="ARBA" id="ARBA00023239"/>
    </source>
</evidence>
<evidence type="ECO:0000256" key="6">
    <source>
        <dbReference type="ARBA" id="ARBA00023014"/>
    </source>
</evidence>
<evidence type="ECO:0000256" key="5">
    <source>
        <dbReference type="ARBA" id="ARBA00023004"/>
    </source>
</evidence>
<protein>
    <recommendedName>
        <fullName evidence="8">7-carboxy-7-deazaguanine synthase</fullName>
        <shortName evidence="8">CDG synthase</shortName>
        <ecNumber evidence="8">4.3.99.3</ecNumber>
    </recommendedName>
    <alternativeName>
        <fullName evidence="8">Queuosine biosynthesis protein QueE</fullName>
    </alternativeName>
</protein>
<keyword evidence="4 8" id="KW-0460">Magnesium</keyword>
<evidence type="ECO:0000259" key="9">
    <source>
        <dbReference type="PROSITE" id="PS51918"/>
    </source>
</evidence>
<dbReference type="CDD" id="cd01335">
    <property type="entry name" value="Radical_SAM"/>
    <property type="match status" value="1"/>
</dbReference>
<comment type="cofactor">
    <cofactor evidence="8">
        <name>[4Fe-4S] cluster</name>
        <dbReference type="ChEBI" id="CHEBI:49883"/>
    </cofactor>
    <text evidence="8">Binds 1 [4Fe-4S] cluster. The cluster is coordinated with 3 cysteines and an exchangeable S-adenosyl-L-methionine.</text>
</comment>
<dbReference type="InterPro" id="IPR013785">
    <property type="entry name" value="Aldolase_TIM"/>
</dbReference>
<dbReference type="HAMAP" id="MF_00917">
    <property type="entry name" value="QueE"/>
    <property type="match status" value="1"/>
</dbReference>
<gene>
    <name evidence="8" type="primary">queE</name>
    <name evidence="10" type="ORF">FD145_1050</name>
</gene>
<feature type="binding site" evidence="8">
    <location>
        <position position="88"/>
    </location>
    <ligand>
        <name>substrate</name>
    </ligand>
</feature>
<name>A0A833L0K8_UNCSA</name>
<dbReference type="PIRSF" id="PIRSF000370">
    <property type="entry name" value="QueE"/>
    <property type="match status" value="1"/>
</dbReference>
<keyword evidence="8" id="KW-0671">Queuosine biosynthesis</keyword>
<feature type="binding site" evidence="8">
    <location>
        <position position="36"/>
    </location>
    <ligand>
        <name>[4Fe-4S] cluster</name>
        <dbReference type="ChEBI" id="CHEBI:49883"/>
        <note>4Fe-4S-S-AdoMet</note>
    </ligand>
</feature>
<dbReference type="GO" id="GO:0000287">
    <property type="term" value="F:magnesium ion binding"/>
    <property type="evidence" value="ECO:0007669"/>
    <property type="project" value="UniProtKB-UniRule"/>
</dbReference>
<dbReference type="PANTHER" id="PTHR42836">
    <property type="entry name" value="7-CARBOXY-7-DEAZAGUANINE SYNTHASE"/>
    <property type="match status" value="1"/>
</dbReference>
<feature type="binding site" evidence="8">
    <location>
        <position position="32"/>
    </location>
    <ligand>
        <name>[4Fe-4S] cluster</name>
        <dbReference type="ChEBI" id="CHEBI:49883"/>
        <note>4Fe-4S-S-AdoMet</note>
    </ligand>
</feature>
<feature type="binding site" evidence="8">
    <location>
        <position position="28"/>
    </location>
    <ligand>
        <name>substrate</name>
    </ligand>
</feature>
<organism evidence="10 11">
    <name type="scientific">Candidatus Saganbacteria bacterium</name>
    <dbReference type="NCBI Taxonomy" id="2575572"/>
    <lineage>
        <taxon>Bacteria</taxon>
        <taxon>Bacillati</taxon>
        <taxon>Saganbacteria</taxon>
    </lineage>
</organism>
<comment type="similarity">
    <text evidence="8">Belongs to the radical SAM superfamily. 7-carboxy-7-deazaguanine synthase family.</text>
</comment>
<keyword evidence="1 8" id="KW-0004">4Fe-4S</keyword>
<sequence>MSTTYLSEIFASFQGEGLYVGEYQIFLRFAGCNLSCKYCDSPQALEIPKTFKDHNKQIQNNPIGVRNLLEIVSDCKKGKNYIHSVSITGGEPLLQVDFLKNFLPELKKAGNKIYLETNGTFPSRLEEIIESVDIVALDFKLPSSTGLAPLWVEHKKALEIAYAKEVFVKMVVTRETLAKEIDEAASIISSIDSEIKTIIQPVTPFGTVKHRPTPEEILSYFLVAKRKLKNVRVIPQMHKILGMA</sequence>
<feature type="binding site" evidence="8">
    <location>
        <position position="39"/>
    </location>
    <ligand>
        <name>[4Fe-4S] cluster</name>
        <dbReference type="ChEBI" id="CHEBI:49883"/>
        <note>4Fe-4S-S-AdoMet</note>
    </ligand>
</feature>
<keyword evidence="6 8" id="KW-0411">Iron-sulfur</keyword>
<evidence type="ECO:0000313" key="10">
    <source>
        <dbReference type="EMBL" id="KAF0133840.1"/>
    </source>
</evidence>
<dbReference type="InterPro" id="IPR058240">
    <property type="entry name" value="rSAM_sf"/>
</dbReference>
<dbReference type="InterPro" id="IPR007197">
    <property type="entry name" value="rSAM"/>
</dbReference>
<feature type="binding site" evidence="8">
    <location>
        <begin position="13"/>
        <end position="15"/>
    </location>
    <ligand>
        <name>substrate</name>
    </ligand>
</feature>
<dbReference type="UniPathway" id="UPA00391"/>
<comment type="caution">
    <text evidence="10">The sequence shown here is derived from an EMBL/GenBank/DDBJ whole genome shotgun (WGS) entry which is preliminary data.</text>
</comment>